<evidence type="ECO:0000256" key="1">
    <source>
        <dbReference type="SAM" id="MobiDB-lite"/>
    </source>
</evidence>
<reference evidence="2" key="1">
    <citation type="submission" date="2020-08" db="EMBL/GenBank/DDBJ databases">
        <title>Multicomponent nature underlies the extraordinary mechanical properties of spider dragline silk.</title>
        <authorList>
            <person name="Kono N."/>
            <person name="Nakamura H."/>
            <person name="Mori M."/>
            <person name="Yoshida Y."/>
            <person name="Ohtoshi R."/>
            <person name="Malay A.D."/>
            <person name="Moran D.A.P."/>
            <person name="Tomita M."/>
            <person name="Numata K."/>
            <person name="Arakawa K."/>
        </authorList>
    </citation>
    <scope>NUCLEOTIDE SEQUENCE</scope>
</reference>
<comment type="caution">
    <text evidence="2">The sequence shown here is derived from an EMBL/GenBank/DDBJ whole genome shotgun (WGS) entry which is preliminary data.</text>
</comment>
<sequence length="152" mass="16882">MMIAAARGRGSLVVKCDFARFHSNFEGESPESGQGRPTSLSFPPTSREDLRLNGYLEYPNAAKGLYIYKHSCLIQDSNPGPTGPQGTLNSRRVTGPLVWKGKRGGRRLTPQSVFPLNWVGTEPNRTVTCMVLKATSNDRRHFALRHDEFHGP</sequence>
<protein>
    <submittedName>
        <fullName evidence="2">Uncharacterized protein</fullName>
    </submittedName>
</protein>
<evidence type="ECO:0000313" key="2">
    <source>
        <dbReference type="EMBL" id="GFX91638.1"/>
    </source>
</evidence>
<feature type="compositionally biased region" description="Polar residues" evidence="1">
    <location>
        <begin position="31"/>
        <end position="44"/>
    </location>
</feature>
<feature type="region of interest" description="Disordered" evidence="1">
    <location>
        <begin position="25"/>
        <end position="46"/>
    </location>
</feature>
<name>A0A8X6V1W6_TRICX</name>
<gene>
    <name evidence="2" type="primary">NCL1_36380</name>
    <name evidence="2" type="ORF">TNCV_3682241</name>
</gene>
<accession>A0A8X6V1W6</accession>
<dbReference type="EMBL" id="BMAU01021135">
    <property type="protein sequence ID" value="GFX91638.1"/>
    <property type="molecule type" value="Genomic_DNA"/>
</dbReference>
<organism evidence="2 3">
    <name type="scientific">Trichonephila clavipes</name>
    <name type="common">Golden silk orbweaver</name>
    <name type="synonym">Nephila clavipes</name>
    <dbReference type="NCBI Taxonomy" id="2585209"/>
    <lineage>
        <taxon>Eukaryota</taxon>
        <taxon>Metazoa</taxon>
        <taxon>Ecdysozoa</taxon>
        <taxon>Arthropoda</taxon>
        <taxon>Chelicerata</taxon>
        <taxon>Arachnida</taxon>
        <taxon>Araneae</taxon>
        <taxon>Araneomorphae</taxon>
        <taxon>Entelegynae</taxon>
        <taxon>Araneoidea</taxon>
        <taxon>Nephilidae</taxon>
        <taxon>Trichonephila</taxon>
    </lineage>
</organism>
<dbReference type="Proteomes" id="UP000887159">
    <property type="component" value="Unassembled WGS sequence"/>
</dbReference>
<proteinExistence type="predicted"/>
<dbReference type="AlphaFoldDB" id="A0A8X6V1W6"/>
<evidence type="ECO:0000313" key="3">
    <source>
        <dbReference type="Proteomes" id="UP000887159"/>
    </source>
</evidence>
<keyword evidence="3" id="KW-1185">Reference proteome</keyword>